<dbReference type="GO" id="GO:2000904">
    <property type="term" value="P:regulation of starch metabolic process"/>
    <property type="evidence" value="ECO:0007669"/>
    <property type="project" value="TreeGrafter"/>
</dbReference>
<dbReference type="GO" id="GO:2001070">
    <property type="term" value="F:starch binding"/>
    <property type="evidence" value="ECO:0007669"/>
    <property type="project" value="TreeGrafter"/>
</dbReference>
<gene>
    <name evidence="7" type="ORF">CYMTET_40889</name>
</gene>
<comment type="subcellular location">
    <subcellularLocation>
        <location evidence="1">Plastid</location>
        <location evidence="1">Chloroplast stroma</location>
    </subcellularLocation>
</comment>
<evidence type="ECO:0000313" key="7">
    <source>
        <dbReference type="EMBL" id="KAK3249697.1"/>
    </source>
</evidence>
<dbReference type="EMBL" id="LGRX02027214">
    <property type="protein sequence ID" value="KAK3249697.1"/>
    <property type="molecule type" value="Genomic_DNA"/>
</dbReference>
<keyword evidence="2" id="KW-0150">Chloroplast</keyword>
<dbReference type="PANTHER" id="PTHR34113:SF2">
    <property type="entry name" value="PROTEIN LIKE EARLY STARVATION, CHLOROPLASTIC"/>
    <property type="match status" value="1"/>
</dbReference>
<evidence type="ECO:0000256" key="2">
    <source>
        <dbReference type="ARBA" id="ARBA00022528"/>
    </source>
</evidence>
<feature type="compositionally biased region" description="Polar residues" evidence="6">
    <location>
        <begin position="50"/>
        <end position="71"/>
    </location>
</feature>
<feature type="compositionally biased region" description="Basic and acidic residues" evidence="6">
    <location>
        <begin position="410"/>
        <end position="428"/>
    </location>
</feature>
<evidence type="ECO:0000256" key="6">
    <source>
        <dbReference type="SAM" id="MobiDB-lite"/>
    </source>
</evidence>
<feature type="compositionally biased region" description="Basic and acidic residues" evidence="6">
    <location>
        <begin position="490"/>
        <end position="511"/>
    </location>
</feature>
<accession>A0AAE0F371</accession>
<feature type="compositionally biased region" description="Basic residues" evidence="6">
    <location>
        <begin position="34"/>
        <end position="49"/>
    </location>
</feature>
<feature type="region of interest" description="Disordered" evidence="6">
    <location>
        <begin position="403"/>
        <end position="511"/>
    </location>
</feature>
<dbReference type="AlphaFoldDB" id="A0AAE0F371"/>
<dbReference type="GO" id="GO:0043036">
    <property type="term" value="C:starch grain"/>
    <property type="evidence" value="ECO:0007669"/>
    <property type="project" value="TreeGrafter"/>
</dbReference>
<keyword evidence="3" id="KW-0934">Plastid</keyword>
<dbReference type="Proteomes" id="UP001190700">
    <property type="component" value="Unassembled WGS sequence"/>
</dbReference>
<feature type="compositionally biased region" description="Basic and acidic residues" evidence="6">
    <location>
        <begin position="436"/>
        <end position="461"/>
    </location>
</feature>
<evidence type="ECO:0000256" key="1">
    <source>
        <dbReference type="ARBA" id="ARBA00004470"/>
    </source>
</evidence>
<dbReference type="GO" id="GO:0005982">
    <property type="term" value="P:starch metabolic process"/>
    <property type="evidence" value="ECO:0007669"/>
    <property type="project" value="TreeGrafter"/>
</dbReference>
<protein>
    <submittedName>
        <fullName evidence="7">Uncharacterized protein</fullName>
    </submittedName>
</protein>
<feature type="region of interest" description="Disordered" evidence="6">
    <location>
        <begin position="108"/>
        <end position="203"/>
    </location>
</feature>
<evidence type="ECO:0000313" key="8">
    <source>
        <dbReference type="Proteomes" id="UP001190700"/>
    </source>
</evidence>
<feature type="region of interest" description="Disordered" evidence="6">
    <location>
        <begin position="377"/>
        <end position="396"/>
    </location>
</feature>
<feature type="compositionally biased region" description="Basic and acidic residues" evidence="6">
    <location>
        <begin position="108"/>
        <end position="121"/>
    </location>
</feature>
<name>A0AAE0F371_9CHLO</name>
<comment type="similarity">
    <text evidence="5">Belongs to the ESV1 family.</text>
</comment>
<feature type="compositionally biased region" description="Low complexity" evidence="6">
    <location>
        <begin position="163"/>
        <end position="173"/>
    </location>
</feature>
<reference evidence="7 8" key="1">
    <citation type="journal article" date="2015" name="Genome Biol. Evol.">
        <title>Comparative Genomics of a Bacterivorous Green Alga Reveals Evolutionary Causalities and Consequences of Phago-Mixotrophic Mode of Nutrition.</title>
        <authorList>
            <person name="Burns J.A."/>
            <person name="Paasch A."/>
            <person name="Narechania A."/>
            <person name="Kim E."/>
        </authorList>
    </citation>
    <scope>NUCLEOTIDE SEQUENCE [LARGE SCALE GENOMIC DNA]</scope>
    <source>
        <strain evidence="7 8">PLY_AMNH</strain>
    </source>
</reference>
<evidence type="ECO:0000256" key="5">
    <source>
        <dbReference type="ARBA" id="ARBA00038237"/>
    </source>
</evidence>
<dbReference type="GO" id="GO:0009570">
    <property type="term" value="C:chloroplast stroma"/>
    <property type="evidence" value="ECO:0007669"/>
    <property type="project" value="UniProtKB-SubCell"/>
</dbReference>
<feature type="region of interest" description="Disordered" evidence="6">
    <location>
        <begin position="34"/>
        <end position="71"/>
    </location>
</feature>
<keyword evidence="8" id="KW-1185">Reference proteome</keyword>
<feature type="region of interest" description="Disordered" evidence="6">
    <location>
        <begin position="566"/>
        <end position="594"/>
    </location>
</feature>
<organism evidence="7 8">
    <name type="scientific">Cymbomonas tetramitiformis</name>
    <dbReference type="NCBI Taxonomy" id="36881"/>
    <lineage>
        <taxon>Eukaryota</taxon>
        <taxon>Viridiplantae</taxon>
        <taxon>Chlorophyta</taxon>
        <taxon>Pyramimonadophyceae</taxon>
        <taxon>Pyramimonadales</taxon>
        <taxon>Pyramimonadaceae</taxon>
        <taxon>Cymbomonas</taxon>
    </lineage>
</organism>
<keyword evidence="4" id="KW-0809">Transit peptide</keyword>
<dbReference type="PANTHER" id="PTHR34113">
    <property type="entry name" value="INACTIVE PURPLE ACID PHOSPHATASE-LIKE PROTEIN"/>
    <property type="match status" value="1"/>
</dbReference>
<proteinExistence type="inferred from homology"/>
<evidence type="ECO:0000256" key="4">
    <source>
        <dbReference type="ARBA" id="ARBA00022946"/>
    </source>
</evidence>
<sequence>MQLLSAKVLCPASRFKENVPTREDSLNAVYAKKRSLKQRSHARCRHAGRKNTSITATSTDGSKSPSPTLDSKSADLVDLFERAATPLGAMQRAEAALAVLNAVTAPKDEKPVETTETKAEVVPDGPARLSARKTVRQLPPLESSRNLGGAKLSDALGEKSSDASEGSSSRSSSPGPDFWSWTPPEEQNSPKLAKATQTQTQMAAPTRLMEKGAEAALPPLQSVLDTSAAFTALPFQTSTDDPVISPVMAAPLTTAKEEVVMAAAAVSAGMAEGNVESVRADGTRMWQETGEELKENGRLCRWTLVRGQSADGSVEWEEKWWETSDAWGYRELGAEKSGRKSDGGVWFETWSESLNQDKKSGLSEIVRSANKWSKQADGSEWHEQWNENHKSDGRVEKDAYKRGSLGKGVTPEDGHANNWHERWGESFDGKGGATKWTDRWADRDEAEDGSGRRSWGDKWHDSFGYGKESSGGRGGESWSNHAGNQWNRTWGEEHNGDGEVHKFGQSSDGEHWDTVEHMDTWYESHAHYGWDEAIRQSNELLAVPLRRRDGRGLRKRGVTIQLPEMPERAATQKRAGRGGLRSIEATLPEEEDEA</sequence>
<dbReference type="InterPro" id="IPR052495">
    <property type="entry name" value="Alpha-glucan_binding_chloro"/>
</dbReference>
<evidence type="ECO:0000256" key="3">
    <source>
        <dbReference type="ARBA" id="ARBA00022640"/>
    </source>
</evidence>
<comment type="caution">
    <text evidence="7">The sequence shown here is derived from an EMBL/GenBank/DDBJ whole genome shotgun (WGS) entry which is preliminary data.</text>
</comment>